<dbReference type="AlphaFoldDB" id="A0A643AT71"/>
<dbReference type="GO" id="GO:0005654">
    <property type="term" value="C:nucleoplasm"/>
    <property type="evidence" value="ECO:0007669"/>
    <property type="project" value="TreeGrafter"/>
</dbReference>
<comment type="caution">
    <text evidence="5">The sequence shown here is derived from an EMBL/GenBank/DDBJ whole genome shotgun (WGS) entry which is preliminary data.</text>
</comment>
<feature type="domain" description="Serine/threonine-protein phosphatase 4 regulatory subunit 3-like central" evidence="3">
    <location>
        <begin position="163"/>
        <end position="668"/>
    </location>
</feature>
<dbReference type="Proteomes" id="UP000437017">
    <property type="component" value="Unassembled WGS sequence"/>
</dbReference>
<name>A0A643AT71_BALPH</name>
<dbReference type="PANTHER" id="PTHR23318:SF19">
    <property type="entry name" value="PROTEIN PPP4R3C"/>
    <property type="match status" value="1"/>
</dbReference>
<evidence type="ECO:0000259" key="4">
    <source>
        <dbReference type="Pfam" id="PF22972"/>
    </source>
</evidence>
<dbReference type="SUPFAM" id="SSF50729">
    <property type="entry name" value="PH domain-like"/>
    <property type="match status" value="1"/>
</dbReference>
<organism evidence="5 6">
    <name type="scientific">Balaenoptera physalus</name>
    <name type="common">Fin whale</name>
    <name type="synonym">Balaena physalus</name>
    <dbReference type="NCBI Taxonomy" id="9770"/>
    <lineage>
        <taxon>Eukaryota</taxon>
        <taxon>Metazoa</taxon>
        <taxon>Chordata</taxon>
        <taxon>Craniata</taxon>
        <taxon>Vertebrata</taxon>
        <taxon>Euteleostomi</taxon>
        <taxon>Mammalia</taxon>
        <taxon>Eutheria</taxon>
        <taxon>Laurasiatheria</taxon>
        <taxon>Artiodactyla</taxon>
        <taxon>Whippomorpha</taxon>
        <taxon>Cetacea</taxon>
        <taxon>Mysticeti</taxon>
        <taxon>Balaenopteridae</taxon>
        <taxon>Balaenoptera</taxon>
    </lineage>
</organism>
<proteinExistence type="inferred from homology"/>
<evidence type="ECO:0000313" key="6">
    <source>
        <dbReference type="Proteomes" id="UP000437017"/>
    </source>
</evidence>
<evidence type="ECO:0000313" key="5">
    <source>
        <dbReference type="EMBL" id="KAB0336397.1"/>
    </source>
</evidence>
<protein>
    <submittedName>
        <fullName evidence="5">Uncharacterized protein</fullName>
    </submittedName>
</protein>
<dbReference type="SUPFAM" id="SSF48371">
    <property type="entry name" value="ARM repeat"/>
    <property type="match status" value="1"/>
</dbReference>
<evidence type="ECO:0000259" key="3">
    <source>
        <dbReference type="Pfam" id="PF04802"/>
    </source>
</evidence>
<feature type="region of interest" description="Disordered" evidence="2">
    <location>
        <begin position="761"/>
        <end position="803"/>
    </location>
</feature>
<dbReference type="GO" id="GO:0072542">
    <property type="term" value="F:protein phosphatase activator activity"/>
    <property type="evidence" value="ECO:0007669"/>
    <property type="project" value="TreeGrafter"/>
</dbReference>
<dbReference type="OrthoDB" id="27483at2759"/>
<dbReference type="GO" id="GO:0006974">
    <property type="term" value="P:DNA damage response"/>
    <property type="evidence" value="ECO:0007669"/>
    <property type="project" value="TreeGrafter"/>
</dbReference>
<feature type="compositionally biased region" description="Basic and acidic residues" evidence="2">
    <location>
        <begin position="701"/>
        <end position="712"/>
    </location>
</feature>
<feature type="region of interest" description="Disordered" evidence="2">
    <location>
        <begin position="701"/>
        <end position="722"/>
    </location>
</feature>
<dbReference type="GO" id="GO:0030289">
    <property type="term" value="C:protein phosphatase 4 complex"/>
    <property type="evidence" value="ECO:0007669"/>
    <property type="project" value="TreeGrafter"/>
</dbReference>
<dbReference type="InterPro" id="IPR051137">
    <property type="entry name" value="PP4R3-like"/>
</dbReference>
<dbReference type="PANTHER" id="PTHR23318">
    <property type="entry name" value="ATP SYNTHASE GAMMA-RELATED"/>
    <property type="match status" value="1"/>
</dbReference>
<accession>A0A643AT71</accession>
<dbReference type="InterPro" id="IPR006887">
    <property type="entry name" value="P4R3-like_central_dom"/>
</dbReference>
<dbReference type="InterPro" id="IPR055236">
    <property type="entry name" value="EVH1_PP4R3"/>
</dbReference>
<dbReference type="Pfam" id="PF22972">
    <property type="entry name" value="EVH1_PP4R3"/>
    <property type="match status" value="1"/>
</dbReference>
<feature type="compositionally biased region" description="Basic and acidic residues" evidence="2">
    <location>
        <begin position="782"/>
        <end position="795"/>
    </location>
</feature>
<dbReference type="InterPro" id="IPR011993">
    <property type="entry name" value="PH-like_dom_sf"/>
</dbReference>
<dbReference type="Gene3D" id="2.30.29.30">
    <property type="entry name" value="Pleckstrin-homology domain (PH domain)/Phosphotyrosine-binding domain (PTB)"/>
    <property type="match status" value="1"/>
</dbReference>
<evidence type="ECO:0000256" key="1">
    <source>
        <dbReference type="ARBA" id="ARBA00008809"/>
    </source>
</evidence>
<evidence type="ECO:0000256" key="2">
    <source>
        <dbReference type="SAM" id="MobiDB-lite"/>
    </source>
</evidence>
<reference evidence="5 6" key="1">
    <citation type="journal article" date="2019" name="PLoS ONE">
        <title>Genomic analyses reveal an absence of contemporary introgressive admixture between fin whales and blue whales, despite known hybrids.</title>
        <authorList>
            <person name="Westbury M.V."/>
            <person name="Petersen B."/>
            <person name="Lorenzen E.D."/>
        </authorList>
    </citation>
    <scope>NUCLEOTIDE SEQUENCE [LARGE SCALE GENOMIC DNA]</scope>
    <source>
        <strain evidence="5">FinWhale-01</strain>
    </source>
</reference>
<dbReference type="InterPro" id="IPR016024">
    <property type="entry name" value="ARM-type_fold"/>
</dbReference>
<gene>
    <name evidence="5" type="ORF">E2I00_012146</name>
</gene>
<dbReference type="EMBL" id="SGJD01061822">
    <property type="protein sequence ID" value="KAB0336397.1"/>
    <property type="molecule type" value="Genomic_DNA"/>
</dbReference>
<comment type="similarity">
    <text evidence="1">Belongs to the SMEK family.</text>
</comment>
<dbReference type="Pfam" id="PF04802">
    <property type="entry name" value="PP4R3"/>
    <property type="match status" value="1"/>
</dbReference>
<keyword evidence="6" id="KW-1185">Reference proteome</keyword>
<feature type="domain" description="PP4R3 EVH1-like" evidence="4">
    <location>
        <begin position="28"/>
        <end position="121"/>
    </location>
</feature>
<sequence length="803" mass="92250">MTEAGTRTETSAGVTRPEVAMVDNQCYVKVYTLNDDQQWVFLGTGLISFTYEEWAQGVLLLVRSESNGSLILESKINPDTSYHKEGKLIIWFEGENHGTAIHFQDTASCHEVWKDVCQVQGKVPCAEIIHDVMDESEEEECDDSPKTAELLDLPNCELGKLGQIADLVTLGLTSPMGKESLALALEREDYIKKLLQLFHTCENLEDTEGLHYLHEIIKGILFLNKTLLYEILFSEECIMDVVGCLEYDPALAQPKRHREFLTQNAKFREVIPITDCELRQKIHQTYRIQYIHDIFLPTPSKFQEDVLSSLTHFIFFNKVKIVNIVQEDNEYLAEVFAQIRDKATDDDKRRDLVFFLKEFCAFSQLLHHENRCALFTTLTELGILPALKIVMGMDDLQIRSVATDILADLVTYTPSMFQRFIMEEARQSEDGKLFINLIIEQMICDTDPELGGAVQSMGLLCALLDPDHMLTTHRKCKRSEFLDFFYKRCIHNFIAPLLSTTSEDICEEDNIVGSDKNNTNPLNNYQTAQLLALILELLTFCVQHHTYYIKTYILRKDLLRRVLILMNSKHTFLVLCALRFMRRMIDLKDELYNFYIIEGNLFKPVVNALLDNGTRYNMLNSAIIELFEYIRVENIKSLVAHIVEEFYETLESIEYVQTFKGLKIEYEQEKYRQNQVWKNLYSVVHSKVFCRGASVLEEKEEMSSKETIEEGKAGMPSSESDFQDHYDKFVETKKAKENEDKVDLPQKTSFGGFRFTSFHSASDAGGAGNPNGSSMVGLVDYSADKEEDKEGETPPRKKLYLSS</sequence>